<feature type="compositionally biased region" description="Polar residues" evidence="1">
    <location>
        <begin position="146"/>
        <end position="156"/>
    </location>
</feature>
<dbReference type="EMBL" id="MU003863">
    <property type="protein sequence ID" value="KAF2716733.1"/>
    <property type="molecule type" value="Genomic_DNA"/>
</dbReference>
<dbReference type="InterPro" id="IPR056002">
    <property type="entry name" value="DUF7580"/>
</dbReference>
<evidence type="ECO:0000256" key="2">
    <source>
        <dbReference type="SAM" id="SignalP"/>
    </source>
</evidence>
<evidence type="ECO:0000259" key="3">
    <source>
        <dbReference type="Pfam" id="PF24476"/>
    </source>
</evidence>
<dbReference type="Proteomes" id="UP000799441">
    <property type="component" value="Unassembled WGS sequence"/>
</dbReference>
<reference evidence="4" key="1">
    <citation type="journal article" date="2020" name="Stud. Mycol.">
        <title>101 Dothideomycetes genomes: a test case for predicting lifestyles and emergence of pathogens.</title>
        <authorList>
            <person name="Haridas S."/>
            <person name="Albert R."/>
            <person name="Binder M."/>
            <person name="Bloem J."/>
            <person name="Labutti K."/>
            <person name="Salamov A."/>
            <person name="Andreopoulos B."/>
            <person name="Baker S."/>
            <person name="Barry K."/>
            <person name="Bills G."/>
            <person name="Bluhm B."/>
            <person name="Cannon C."/>
            <person name="Castanera R."/>
            <person name="Culley D."/>
            <person name="Daum C."/>
            <person name="Ezra D."/>
            <person name="Gonzalez J."/>
            <person name="Henrissat B."/>
            <person name="Kuo A."/>
            <person name="Liang C."/>
            <person name="Lipzen A."/>
            <person name="Lutzoni F."/>
            <person name="Magnuson J."/>
            <person name="Mondo S."/>
            <person name="Nolan M."/>
            <person name="Ohm R."/>
            <person name="Pangilinan J."/>
            <person name="Park H.-J."/>
            <person name="Ramirez L."/>
            <person name="Alfaro M."/>
            <person name="Sun H."/>
            <person name="Tritt A."/>
            <person name="Yoshinaga Y."/>
            <person name="Zwiers L.-H."/>
            <person name="Turgeon B."/>
            <person name="Goodwin S."/>
            <person name="Spatafora J."/>
            <person name="Crous P."/>
            <person name="Grigoriev I."/>
        </authorList>
    </citation>
    <scope>NUCLEOTIDE SEQUENCE</scope>
    <source>
        <strain evidence="4">CBS 116435</strain>
    </source>
</reference>
<feature type="region of interest" description="Disordered" evidence="1">
    <location>
        <begin position="146"/>
        <end position="172"/>
    </location>
</feature>
<dbReference type="OrthoDB" id="3565018at2759"/>
<proteinExistence type="predicted"/>
<dbReference type="AlphaFoldDB" id="A0A9P4PXG6"/>
<evidence type="ECO:0000313" key="4">
    <source>
        <dbReference type="EMBL" id="KAF2716733.1"/>
    </source>
</evidence>
<dbReference type="PANTHER" id="PTHR35186:SF4">
    <property type="entry name" value="PRION-INHIBITION AND PROPAGATION HELO DOMAIN-CONTAINING PROTEIN"/>
    <property type="match status" value="1"/>
</dbReference>
<feature type="chain" id="PRO_5040480369" description="DUF7580 domain-containing protein" evidence="2">
    <location>
        <begin position="21"/>
        <end position="628"/>
    </location>
</feature>
<keyword evidence="2" id="KW-0732">Signal</keyword>
<sequence>MSGAEIIGLVLGAIPLTISAMEHFERTQRATNDWLKIERAHKRDVRKLNACRRKLRLNLQRILNPMVLTDIVTKVEYDELLDTPLGACWQCDHVRNALRQRLDECYDDYLDILDELGIVSARLCRVLKVDDDGFLDRLETRLKSHTSTADSAQSMQIPAVAPGSPKQKSGHPARAILSNASFQLDRVKFALGGSQREALVEEMAGHIQTLHDIVEDNDKVAAIGQTAKAQSLYFPKHLLTFWMHADRIFHLLEDVWKCKCRSTHCAHLWLRSGLEKNVGLELVLKYCHGDPQTNAPWEEQPTSIRLTEWPDIATSSAQSSLPQLPSLQARTSKVSIRTTASVAVQNSRSSTIAASTLTCTRTANASDASTTSIPAPTAVKVNSSTHDDIYAKGLCNMISSATIGVSGRIGSLFDHDNDRHYAVMPSKEYNQTSNTKSLADVLARGFSKRLGRVKRYSLAYTLAMTHLQLDATPWLKENWAANDVYFPVEDQSTPNVKVLDSKPYILARFEPSLPSHVVASSNRFSTLGITLLELCFGRSLDDDERWQQTGLAALKSDLICRQFIAKKWLDEEVLDEAGENYDAAVRWCLQQAPRVTHDNRWREDFASNVVLRLQKCCEPLQGSMMLIR</sequence>
<comment type="caution">
    <text evidence="4">The sequence shown here is derived from an EMBL/GenBank/DDBJ whole genome shotgun (WGS) entry which is preliminary data.</text>
</comment>
<protein>
    <recommendedName>
        <fullName evidence="3">DUF7580 domain-containing protein</fullName>
    </recommendedName>
</protein>
<keyword evidence="5" id="KW-1185">Reference proteome</keyword>
<accession>A0A9P4PXG6</accession>
<evidence type="ECO:0000256" key="1">
    <source>
        <dbReference type="SAM" id="MobiDB-lite"/>
    </source>
</evidence>
<gene>
    <name evidence="4" type="ORF">K431DRAFT_278294</name>
</gene>
<dbReference type="Pfam" id="PF24476">
    <property type="entry name" value="DUF7580"/>
    <property type="match status" value="1"/>
</dbReference>
<feature type="domain" description="DUF7580" evidence="3">
    <location>
        <begin position="242"/>
        <end position="598"/>
    </location>
</feature>
<evidence type="ECO:0000313" key="5">
    <source>
        <dbReference type="Proteomes" id="UP000799441"/>
    </source>
</evidence>
<organism evidence="4 5">
    <name type="scientific">Polychaeton citri CBS 116435</name>
    <dbReference type="NCBI Taxonomy" id="1314669"/>
    <lineage>
        <taxon>Eukaryota</taxon>
        <taxon>Fungi</taxon>
        <taxon>Dikarya</taxon>
        <taxon>Ascomycota</taxon>
        <taxon>Pezizomycotina</taxon>
        <taxon>Dothideomycetes</taxon>
        <taxon>Dothideomycetidae</taxon>
        <taxon>Capnodiales</taxon>
        <taxon>Capnodiaceae</taxon>
        <taxon>Polychaeton</taxon>
    </lineage>
</organism>
<name>A0A9P4PXG6_9PEZI</name>
<feature type="signal peptide" evidence="2">
    <location>
        <begin position="1"/>
        <end position="20"/>
    </location>
</feature>
<dbReference type="PANTHER" id="PTHR35186">
    <property type="entry name" value="ANK_REP_REGION DOMAIN-CONTAINING PROTEIN"/>
    <property type="match status" value="1"/>
</dbReference>